<protein>
    <submittedName>
        <fullName evidence="10">S8 family peptidase</fullName>
    </submittedName>
</protein>
<organism evidence="10 11">
    <name type="scientific">Natronoglycomyces albus</name>
    <dbReference type="NCBI Taxonomy" id="2811108"/>
    <lineage>
        <taxon>Bacteria</taxon>
        <taxon>Bacillati</taxon>
        <taxon>Actinomycetota</taxon>
        <taxon>Actinomycetes</taxon>
        <taxon>Glycomycetales</taxon>
        <taxon>Glycomycetaceae</taxon>
        <taxon>Natronoglycomyces</taxon>
    </lineage>
</organism>
<keyword evidence="7" id="KW-0732">Signal</keyword>
<feature type="active site" description="Charge relay system" evidence="5">
    <location>
        <position position="159"/>
    </location>
</feature>
<dbReference type="GO" id="GO:0006508">
    <property type="term" value="P:proteolysis"/>
    <property type="evidence" value="ECO:0007669"/>
    <property type="project" value="UniProtKB-KW"/>
</dbReference>
<dbReference type="CDD" id="cd04077">
    <property type="entry name" value="Peptidases_S8_PCSK9_ProteinaseK_like"/>
    <property type="match status" value="1"/>
</dbReference>
<evidence type="ECO:0000256" key="5">
    <source>
        <dbReference type="PROSITE-ProRule" id="PRU01240"/>
    </source>
</evidence>
<dbReference type="EMBL" id="CP070496">
    <property type="protein sequence ID" value="QSB05608.1"/>
    <property type="molecule type" value="Genomic_DNA"/>
</dbReference>
<feature type="domain" description="Peptidase S8/S53" evidence="8">
    <location>
        <begin position="150"/>
        <end position="381"/>
    </location>
</feature>
<reference evidence="10" key="1">
    <citation type="submission" date="2021-02" db="EMBL/GenBank/DDBJ databases">
        <title>Natronoglycomyces albus gen. nov., sp. nov, a haloalkaliphilic actinobacterium from a soda solonchak soil.</title>
        <authorList>
            <person name="Sorokin D.Y."/>
            <person name="Khijniak T.V."/>
            <person name="Zakharycheva A.P."/>
            <person name="Boueva O.V."/>
            <person name="Ariskina E.V."/>
            <person name="Hahnke R.L."/>
            <person name="Bunk B."/>
            <person name="Sproer C."/>
            <person name="Schumann P."/>
            <person name="Evtushenko L.I."/>
            <person name="Kublanov I.V."/>
        </authorList>
    </citation>
    <scope>NUCLEOTIDE SEQUENCE</scope>
    <source>
        <strain evidence="10">DSM 106290</strain>
    </source>
</reference>
<dbReference type="PRINTS" id="PR00723">
    <property type="entry name" value="SUBTILISIN"/>
</dbReference>
<dbReference type="InterPro" id="IPR023827">
    <property type="entry name" value="Peptidase_S8_Asp-AS"/>
</dbReference>
<dbReference type="RefSeq" id="WP_213171618.1">
    <property type="nucleotide sequence ID" value="NZ_CP070496.1"/>
</dbReference>
<dbReference type="InterPro" id="IPR050131">
    <property type="entry name" value="Peptidase_S8_subtilisin-like"/>
</dbReference>
<dbReference type="AlphaFoldDB" id="A0A895XVE0"/>
<evidence type="ECO:0000313" key="10">
    <source>
        <dbReference type="EMBL" id="QSB05608.1"/>
    </source>
</evidence>
<evidence type="ECO:0000256" key="6">
    <source>
        <dbReference type="RuleBase" id="RU003355"/>
    </source>
</evidence>
<evidence type="ECO:0000256" key="2">
    <source>
        <dbReference type="ARBA" id="ARBA00022670"/>
    </source>
</evidence>
<name>A0A895XVE0_9ACTN</name>
<dbReference type="PROSITE" id="PS51892">
    <property type="entry name" value="SUBTILASE"/>
    <property type="match status" value="1"/>
</dbReference>
<dbReference type="PROSITE" id="PS00136">
    <property type="entry name" value="SUBTILASE_ASP"/>
    <property type="match status" value="1"/>
</dbReference>
<dbReference type="PROSITE" id="PS00137">
    <property type="entry name" value="SUBTILASE_HIS"/>
    <property type="match status" value="1"/>
</dbReference>
<keyword evidence="3 5" id="KW-0378">Hydrolase</keyword>
<dbReference type="Gene3D" id="3.40.50.200">
    <property type="entry name" value="Peptidase S8/S53 domain"/>
    <property type="match status" value="1"/>
</dbReference>
<gene>
    <name evidence="10" type="ORF">JQS30_01370</name>
</gene>
<dbReference type="SUPFAM" id="SSF54897">
    <property type="entry name" value="Protease propeptides/inhibitors"/>
    <property type="match status" value="1"/>
</dbReference>
<dbReference type="GO" id="GO:0005615">
    <property type="term" value="C:extracellular space"/>
    <property type="evidence" value="ECO:0007669"/>
    <property type="project" value="TreeGrafter"/>
</dbReference>
<proteinExistence type="inferred from homology"/>
<dbReference type="Pfam" id="PF05922">
    <property type="entry name" value="Inhibitor_I9"/>
    <property type="match status" value="1"/>
</dbReference>
<dbReference type="FunFam" id="3.40.50.200:FF:000014">
    <property type="entry name" value="Proteinase K"/>
    <property type="match status" value="1"/>
</dbReference>
<evidence type="ECO:0000313" key="11">
    <source>
        <dbReference type="Proteomes" id="UP000662939"/>
    </source>
</evidence>
<dbReference type="InterPro" id="IPR037045">
    <property type="entry name" value="S8pro/Inhibitor_I9_sf"/>
</dbReference>
<dbReference type="PANTHER" id="PTHR43806">
    <property type="entry name" value="PEPTIDASE S8"/>
    <property type="match status" value="1"/>
</dbReference>
<dbReference type="GO" id="GO:0004252">
    <property type="term" value="F:serine-type endopeptidase activity"/>
    <property type="evidence" value="ECO:0007669"/>
    <property type="project" value="UniProtKB-UniRule"/>
</dbReference>
<dbReference type="Proteomes" id="UP000662939">
    <property type="component" value="Chromosome"/>
</dbReference>
<evidence type="ECO:0000259" key="9">
    <source>
        <dbReference type="Pfam" id="PF05922"/>
    </source>
</evidence>
<evidence type="ECO:0000256" key="7">
    <source>
        <dbReference type="SAM" id="SignalP"/>
    </source>
</evidence>
<accession>A0A895XVE0</accession>
<dbReference type="InterPro" id="IPR000209">
    <property type="entry name" value="Peptidase_S8/S53_dom"/>
</dbReference>
<feature type="active site" description="Charge relay system" evidence="5">
    <location>
        <position position="345"/>
    </location>
</feature>
<dbReference type="KEGG" id="nav:JQS30_01370"/>
<sequence length="400" mass="40556">MNRHCHSPKRLLAIASCGIIAIGTAAAVSSPAHAETEGVILGTNVEGAIENSYLVTLNSELSTLDVDGLAASYGGDVTSTWTSFDGFAVTMSHSEALRLAADPNVATVEQNAEVSLADAGVQPNPQSWGLDRVDQADLPLDGQYEYPNGGDGVTAYILDTGVNLTHNDFDGRLVEGFDAVTPGGNADDCHGHGTHVAGTVAGTEYGVAKNASISPVRVLDCQGSGSFDGIINGIDWISSNADGPAVANMSLGGFINSTLNAAVAAGVDAGVTYVVAAGNMSFLPACFQSPASEASAITVAASDHNDNRASFTSTGSCVDLYAPGVDIVSAWIDGDDSSYVASGTSMASPHVAGGAALYLHANPDASPAQVKTALTDNASAGKINNPGSGTPNLLLYTMFI</sequence>
<dbReference type="Gene3D" id="3.30.70.80">
    <property type="entry name" value="Peptidase S8 propeptide/proteinase inhibitor I9"/>
    <property type="match status" value="1"/>
</dbReference>
<dbReference type="InterPro" id="IPR010259">
    <property type="entry name" value="S8pro/Inhibitor_I9"/>
</dbReference>
<evidence type="ECO:0000259" key="8">
    <source>
        <dbReference type="Pfam" id="PF00082"/>
    </source>
</evidence>
<evidence type="ECO:0000256" key="4">
    <source>
        <dbReference type="ARBA" id="ARBA00022825"/>
    </source>
</evidence>
<feature type="chain" id="PRO_5034040256" evidence="7">
    <location>
        <begin position="35"/>
        <end position="400"/>
    </location>
</feature>
<dbReference type="PROSITE" id="PS00138">
    <property type="entry name" value="SUBTILASE_SER"/>
    <property type="match status" value="1"/>
</dbReference>
<dbReference type="Pfam" id="PF00082">
    <property type="entry name" value="Peptidase_S8"/>
    <property type="match status" value="1"/>
</dbReference>
<feature type="active site" description="Charge relay system" evidence="5">
    <location>
        <position position="192"/>
    </location>
</feature>
<feature type="signal peptide" evidence="7">
    <location>
        <begin position="1"/>
        <end position="34"/>
    </location>
</feature>
<evidence type="ECO:0000256" key="3">
    <source>
        <dbReference type="ARBA" id="ARBA00022801"/>
    </source>
</evidence>
<comment type="similarity">
    <text evidence="1 5 6">Belongs to the peptidase S8 family.</text>
</comment>
<keyword evidence="2 5" id="KW-0645">Protease</keyword>
<keyword evidence="11" id="KW-1185">Reference proteome</keyword>
<dbReference type="InterPro" id="IPR015500">
    <property type="entry name" value="Peptidase_S8_subtilisin-rel"/>
</dbReference>
<dbReference type="InterPro" id="IPR034193">
    <property type="entry name" value="PCSK9_ProteinaseK-like"/>
</dbReference>
<dbReference type="InterPro" id="IPR022398">
    <property type="entry name" value="Peptidase_S8_His-AS"/>
</dbReference>
<dbReference type="PANTHER" id="PTHR43806:SF11">
    <property type="entry name" value="CEREVISIN-RELATED"/>
    <property type="match status" value="1"/>
</dbReference>
<feature type="domain" description="Inhibitor I9" evidence="9">
    <location>
        <begin position="82"/>
        <end position="116"/>
    </location>
</feature>
<dbReference type="InterPro" id="IPR036852">
    <property type="entry name" value="Peptidase_S8/S53_dom_sf"/>
</dbReference>
<dbReference type="SUPFAM" id="SSF52743">
    <property type="entry name" value="Subtilisin-like"/>
    <property type="match status" value="1"/>
</dbReference>
<dbReference type="InterPro" id="IPR023828">
    <property type="entry name" value="Peptidase_S8_Ser-AS"/>
</dbReference>
<evidence type="ECO:0000256" key="1">
    <source>
        <dbReference type="ARBA" id="ARBA00011073"/>
    </source>
</evidence>
<keyword evidence="4 5" id="KW-0720">Serine protease</keyword>